<reference evidence="4 5" key="1">
    <citation type="submission" date="2020-08" db="EMBL/GenBank/DDBJ databases">
        <title>Genomic Encyclopedia of Type Strains, Phase IV (KMG-IV): sequencing the most valuable type-strain genomes for metagenomic binning, comparative biology and taxonomic classification.</title>
        <authorList>
            <person name="Goeker M."/>
        </authorList>
    </citation>
    <scope>NUCLEOTIDE SEQUENCE [LARGE SCALE GENOMIC DNA]</scope>
    <source>
        <strain evidence="4 5">DSM 105721</strain>
    </source>
</reference>
<feature type="domain" description="FecR protein" evidence="2">
    <location>
        <begin position="189"/>
        <end position="273"/>
    </location>
</feature>
<dbReference type="GO" id="GO:0016989">
    <property type="term" value="F:sigma factor antagonist activity"/>
    <property type="evidence" value="ECO:0007669"/>
    <property type="project" value="TreeGrafter"/>
</dbReference>
<proteinExistence type="predicted"/>
<evidence type="ECO:0000256" key="1">
    <source>
        <dbReference type="SAM" id="Phobius"/>
    </source>
</evidence>
<evidence type="ECO:0000313" key="4">
    <source>
        <dbReference type="EMBL" id="MBB4026206.1"/>
    </source>
</evidence>
<dbReference type="Gene3D" id="3.55.50.30">
    <property type="match status" value="1"/>
</dbReference>
<dbReference type="PANTHER" id="PTHR30273">
    <property type="entry name" value="PERIPLASMIC SIGNAL SENSOR AND SIGMA FACTOR ACTIVATOR FECR-RELATED"/>
    <property type="match status" value="1"/>
</dbReference>
<feature type="transmembrane region" description="Helical" evidence="1">
    <location>
        <begin position="84"/>
        <end position="104"/>
    </location>
</feature>
<feature type="domain" description="Protein FecR C-terminal" evidence="3">
    <location>
        <begin position="318"/>
        <end position="382"/>
    </location>
</feature>
<protein>
    <recommendedName>
        <fullName evidence="6">DUF4974 domain-containing protein</fullName>
    </recommendedName>
</protein>
<dbReference type="Proteomes" id="UP000546007">
    <property type="component" value="Unassembled WGS sequence"/>
</dbReference>
<dbReference type="OrthoDB" id="636724at2"/>
<organism evidence="4 5">
    <name type="scientific">Butyricimonas faecihominis</name>
    <dbReference type="NCBI Taxonomy" id="1472416"/>
    <lineage>
        <taxon>Bacteria</taxon>
        <taxon>Pseudomonadati</taxon>
        <taxon>Bacteroidota</taxon>
        <taxon>Bacteroidia</taxon>
        <taxon>Bacteroidales</taxon>
        <taxon>Odoribacteraceae</taxon>
        <taxon>Butyricimonas</taxon>
    </lineage>
</organism>
<keyword evidence="1" id="KW-0812">Transmembrane</keyword>
<keyword evidence="1" id="KW-1133">Transmembrane helix</keyword>
<dbReference type="InterPro" id="IPR032508">
    <property type="entry name" value="FecR_C"/>
</dbReference>
<dbReference type="InterPro" id="IPR012373">
    <property type="entry name" value="Ferrdict_sens_TM"/>
</dbReference>
<dbReference type="AlphaFoldDB" id="A0A7W6HWC1"/>
<gene>
    <name evidence="4" type="ORF">GGR14_001996</name>
</gene>
<dbReference type="PANTHER" id="PTHR30273:SF2">
    <property type="entry name" value="PROTEIN FECR"/>
    <property type="match status" value="1"/>
</dbReference>
<dbReference type="RefSeq" id="WP_124317044.1">
    <property type="nucleotide sequence ID" value="NZ_AP028155.1"/>
</dbReference>
<dbReference type="Pfam" id="PF16344">
    <property type="entry name" value="FecR_C"/>
    <property type="match status" value="1"/>
</dbReference>
<dbReference type="EMBL" id="JACIES010000004">
    <property type="protein sequence ID" value="MBB4026206.1"/>
    <property type="molecule type" value="Genomic_DNA"/>
</dbReference>
<keyword evidence="1" id="KW-0472">Membrane</keyword>
<accession>A0A7W6HWC1</accession>
<sequence>MKKEYQVTESELFDFFNGKLSVEEEKEILEWKEACDENRELFDVMRKENLILKEVVRVQLIKGDYSSIQGRIIPRRHRAFKLKYWGVAAAIVVGVIFSVSLWQYSSMDNNKEISHVGAPARAAILELSGGERHYLGGSEIEFKEQDGMQLAVSEGKVVYDKKTGEDVEKEEEVLVFNKITVPRGAGLYRILLSDGSVIWLNSDSRLEYPEKFALEERRVRISGEAFFDVARDTMRPFVVETALQSVSVLGTKFNVSAYPSEPVLTTLASGKVKVMSVSEMDSVVLLPGEQSVLSVNADNLSVRQVKISDVVSWKDGIINIENMSLREILKVVSRAYDVDFNTELLPADDIILRGSISSDESLGVFLAVLSKVADVKFKMKTDGKIEVQKIN</sequence>
<dbReference type="Gene3D" id="2.60.120.1440">
    <property type="match status" value="1"/>
</dbReference>
<comment type="caution">
    <text evidence="4">The sequence shown here is derived from an EMBL/GenBank/DDBJ whole genome shotgun (WGS) entry which is preliminary data.</text>
</comment>
<evidence type="ECO:0008006" key="6">
    <source>
        <dbReference type="Google" id="ProtNLM"/>
    </source>
</evidence>
<evidence type="ECO:0000259" key="2">
    <source>
        <dbReference type="Pfam" id="PF04773"/>
    </source>
</evidence>
<name>A0A7W6HWC1_9BACT</name>
<dbReference type="Pfam" id="PF04773">
    <property type="entry name" value="FecR"/>
    <property type="match status" value="1"/>
</dbReference>
<evidence type="ECO:0000313" key="5">
    <source>
        <dbReference type="Proteomes" id="UP000546007"/>
    </source>
</evidence>
<dbReference type="InterPro" id="IPR006860">
    <property type="entry name" value="FecR"/>
</dbReference>
<evidence type="ECO:0000259" key="3">
    <source>
        <dbReference type="Pfam" id="PF16344"/>
    </source>
</evidence>
<keyword evidence="5" id="KW-1185">Reference proteome</keyword>
<dbReference type="GeneID" id="93102388"/>